<dbReference type="VEuPathDB" id="TriTrypDB:LpyrH10_19_0430"/>
<evidence type="ECO:0000256" key="1">
    <source>
        <dbReference type="ARBA" id="ARBA00007448"/>
    </source>
</evidence>
<gene>
    <name evidence="5" type="ORF">ABB37_07492</name>
</gene>
<feature type="domain" description="AAA+ ATPase" evidence="4">
    <location>
        <begin position="325"/>
        <end position="592"/>
    </location>
</feature>
<name>A0A0N0DSY5_LEPPY</name>
<accession>A0A0N0DSY5</accession>
<keyword evidence="6" id="KW-1185">Reference proteome</keyword>
<dbReference type="Pfam" id="PF00004">
    <property type="entry name" value="AAA"/>
    <property type="match status" value="1"/>
</dbReference>
<protein>
    <recommendedName>
        <fullName evidence="4">AAA+ ATPase domain-containing protein</fullName>
    </recommendedName>
</protein>
<dbReference type="GO" id="GO:0016887">
    <property type="term" value="F:ATP hydrolysis activity"/>
    <property type="evidence" value="ECO:0007669"/>
    <property type="project" value="InterPro"/>
</dbReference>
<dbReference type="GeneID" id="26907778"/>
<comment type="caution">
    <text evidence="5">The sequence shown here is derived from an EMBL/GenBank/DDBJ whole genome shotgun (WGS) entry which is preliminary data.</text>
</comment>
<dbReference type="Proteomes" id="UP000037923">
    <property type="component" value="Unassembled WGS sequence"/>
</dbReference>
<dbReference type="InterPro" id="IPR003959">
    <property type="entry name" value="ATPase_AAA_core"/>
</dbReference>
<evidence type="ECO:0000313" key="6">
    <source>
        <dbReference type="Proteomes" id="UP000037923"/>
    </source>
</evidence>
<dbReference type="OrthoDB" id="10251412at2759"/>
<dbReference type="GO" id="GO:0005524">
    <property type="term" value="F:ATP binding"/>
    <property type="evidence" value="ECO:0007669"/>
    <property type="project" value="InterPro"/>
</dbReference>
<feature type="transmembrane region" description="Helical" evidence="3">
    <location>
        <begin position="21"/>
        <end position="41"/>
    </location>
</feature>
<dbReference type="RefSeq" id="XP_015655073.1">
    <property type="nucleotide sequence ID" value="XM_015806151.1"/>
</dbReference>
<dbReference type="OMA" id="MYSLRTG"/>
<dbReference type="EMBL" id="LGTL01000019">
    <property type="protein sequence ID" value="KPA76634.1"/>
    <property type="molecule type" value="Genomic_DNA"/>
</dbReference>
<reference evidence="5 6" key="1">
    <citation type="submission" date="2015-07" db="EMBL/GenBank/DDBJ databases">
        <title>High-quality genome of monoxenous trypanosomatid Leptomonas pyrrhocoris.</title>
        <authorList>
            <person name="Flegontov P."/>
            <person name="Butenko A."/>
            <person name="Firsov S."/>
            <person name="Vlcek C."/>
            <person name="Logacheva M.D."/>
            <person name="Field M."/>
            <person name="Filatov D."/>
            <person name="Flegontova O."/>
            <person name="Gerasimov E."/>
            <person name="Jackson A.P."/>
            <person name="Kelly S."/>
            <person name="Opperdoes F."/>
            <person name="O'Reilly A."/>
            <person name="Votypka J."/>
            <person name="Yurchenko V."/>
            <person name="Lukes J."/>
        </authorList>
    </citation>
    <scope>NUCLEOTIDE SEQUENCE [LARGE SCALE GENOMIC DNA]</scope>
    <source>
        <strain evidence="5">H10</strain>
    </source>
</reference>
<sequence>MDSYADLLNLNFMYSLRTGNLLTDMMIAALLPLVSGAVAYVTRTWWPQLVNRLLAYFSNIDSTSVSFRTSEEHASIYYGFTLRLALSTYVTKVLRPRFDVAELKYLSIPGKRMHEAASYAEALRDFCFVDAGPAKEVPMKLMHNLELRQSDAGGGDEGDKKDKGEASGGSKKTKVSRDTLFTLIQYRPSFPTMRKLMWAEEARADRGASAQELAELEEKTKGNGDAIQLVLDRALEHYREEYKQAGISTDRYLYQPLLMRPKLGFGVSGADEKAGNEGKMDCNRYLLRSEKTFSSLFFPEKPRLLQLIEDFENKTGKYAIPGYPQKLVLLLYGPPGTGKTSLAKAVAAHTQRDLFAISLSRIWSDEELLKYMFSGHVKVKNEEDESNNNRYGRSDNEDRKALDPTKLVYILEDVDATSAVVLKGEEEQEEDAAQSAAVAAAGTEETERSSSVPGSLDMSEASKRKRKKKAKGSTRPLSDDGGGSERDGAEGAGDEDAADASRAVSVTGKETAESTKADAESISTEREVVAVKGKNARRTSKLTIKGLTNALNGVLDFPQRIVIMTTNHIEKLHPSLLRPGVVTMKLHMHNFDADCALAMVAHYFSHTVIRPEQLEELRTLVEAASPKASKADTTASVSEDAAVASGAGNSTSETKRFSPAELEQRCAECETIDELLAALRQGSRVNTF</sequence>
<dbReference type="SUPFAM" id="SSF52540">
    <property type="entry name" value="P-loop containing nucleoside triphosphate hydrolases"/>
    <property type="match status" value="1"/>
</dbReference>
<feature type="region of interest" description="Disordered" evidence="2">
    <location>
        <begin position="424"/>
        <end position="521"/>
    </location>
</feature>
<dbReference type="PANTHER" id="PTHR23070">
    <property type="entry name" value="BCS1 AAA-TYPE ATPASE"/>
    <property type="match status" value="1"/>
</dbReference>
<feature type="region of interest" description="Disordered" evidence="2">
    <location>
        <begin position="628"/>
        <end position="656"/>
    </location>
</feature>
<organism evidence="5 6">
    <name type="scientific">Leptomonas pyrrhocoris</name>
    <name type="common">Firebug parasite</name>
    <dbReference type="NCBI Taxonomy" id="157538"/>
    <lineage>
        <taxon>Eukaryota</taxon>
        <taxon>Discoba</taxon>
        <taxon>Euglenozoa</taxon>
        <taxon>Kinetoplastea</taxon>
        <taxon>Metakinetoplastina</taxon>
        <taxon>Trypanosomatida</taxon>
        <taxon>Trypanosomatidae</taxon>
        <taxon>Leishmaniinae</taxon>
        <taxon>Leptomonas</taxon>
    </lineage>
</organism>
<dbReference type="InterPro" id="IPR003593">
    <property type="entry name" value="AAA+_ATPase"/>
</dbReference>
<keyword evidence="3" id="KW-0472">Membrane</keyword>
<proteinExistence type="inferred from homology"/>
<evidence type="ECO:0000256" key="3">
    <source>
        <dbReference type="SAM" id="Phobius"/>
    </source>
</evidence>
<dbReference type="InterPro" id="IPR027417">
    <property type="entry name" value="P-loop_NTPase"/>
</dbReference>
<feature type="compositionally biased region" description="Basic residues" evidence="2">
    <location>
        <begin position="463"/>
        <end position="472"/>
    </location>
</feature>
<feature type="compositionally biased region" description="Low complexity" evidence="2">
    <location>
        <begin position="433"/>
        <end position="443"/>
    </location>
</feature>
<feature type="compositionally biased region" description="Basic and acidic residues" evidence="2">
    <location>
        <begin position="510"/>
        <end position="521"/>
    </location>
</feature>
<dbReference type="Gene3D" id="3.40.50.300">
    <property type="entry name" value="P-loop containing nucleotide triphosphate hydrolases"/>
    <property type="match status" value="2"/>
</dbReference>
<evidence type="ECO:0000259" key="4">
    <source>
        <dbReference type="SMART" id="SM00382"/>
    </source>
</evidence>
<keyword evidence="3" id="KW-0812">Transmembrane</keyword>
<dbReference type="SMART" id="SM00382">
    <property type="entry name" value="AAA"/>
    <property type="match status" value="1"/>
</dbReference>
<keyword evidence="3" id="KW-1133">Transmembrane helix</keyword>
<dbReference type="AlphaFoldDB" id="A0A0N0DSY5"/>
<evidence type="ECO:0000256" key="2">
    <source>
        <dbReference type="SAM" id="MobiDB-lite"/>
    </source>
</evidence>
<dbReference type="InterPro" id="IPR050747">
    <property type="entry name" value="Mitochondrial_chaperone_BCS1"/>
</dbReference>
<feature type="region of interest" description="Disordered" evidence="2">
    <location>
        <begin position="149"/>
        <end position="173"/>
    </location>
</feature>
<evidence type="ECO:0000313" key="5">
    <source>
        <dbReference type="EMBL" id="KPA76634.1"/>
    </source>
</evidence>
<comment type="similarity">
    <text evidence="1">Belongs to the AAA ATPase family. BCS1 subfamily.</text>
</comment>